<gene>
    <name evidence="1" type="ORF">SAMEA2273352_02980</name>
</gene>
<comment type="caution">
    <text evidence="1">The sequence shown here is derived from an EMBL/GenBank/DDBJ whole genome shotgun (WGS) entry which is preliminary data.</text>
</comment>
<reference evidence="1 2" key="1">
    <citation type="submission" date="2016-03" db="EMBL/GenBank/DDBJ databases">
        <authorList>
            <consortium name="Pathogen Informatics"/>
        </authorList>
    </citation>
    <scope>NUCLEOTIDE SEQUENCE [LARGE SCALE GENOMIC DNA]</scope>
    <source>
        <strain evidence="2">e1424</strain>
    </source>
</reference>
<proteinExistence type="predicted"/>
<sequence length="199" mass="22157">MWNSFSATRNVRSIPVLPALTGLMLLAWPFLIGFGLANNSLHGILPVMALVLLLRVCQARRQGGPLRYLFVSVALAGIALCAASYVLHAHQWVLLYPVVVNLVMLVVFGGSLWTAMPVVERLARLREPDLSPVGVRYTRRVTQVWCGFFIINGAIALFTVLHADIRLWTLWNGMIAYLLMGTLMAGEWVVRQRAMKNDA</sequence>
<organism evidence="1 2">
    <name type="scientific">Enterobacter hormaechei</name>
    <dbReference type="NCBI Taxonomy" id="158836"/>
    <lineage>
        <taxon>Bacteria</taxon>
        <taxon>Pseudomonadati</taxon>
        <taxon>Pseudomonadota</taxon>
        <taxon>Gammaproteobacteria</taxon>
        <taxon>Enterobacterales</taxon>
        <taxon>Enterobacteriaceae</taxon>
        <taxon>Enterobacter</taxon>
        <taxon>Enterobacter cloacae complex</taxon>
    </lineage>
</organism>
<evidence type="ECO:0000313" key="2">
    <source>
        <dbReference type="Proteomes" id="UP000076205"/>
    </source>
</evidence>
<dbReference type="RefSeq" id="WP_023304569.1">
    <property type="nucleotide sequence ID" value="NZ_BPUF01000010.1"/>
</dbReference>
<protein>
    <submittedName>
        <fullName evidence="1">Predicted membrane protein</fullName>
    </submittedName>
</protein>
<evidence type="ECO:0000313" key="1">
    <source>
        <dbReference type="EMBL" id="CZX65771.1"/>
    </source>
</evidence>
<dbReference type="Proteomes" id="UP000076205">
    <property type="component" value="Unassembled WGS sequence"/>
</dbReference>
<dbReference type="KEGG" id="ehm:AB284_03485"/>
<dbReference type="EMBL" id="FJYW01000006">
    <property type="protein sequence ID" value="CZX65771.1"/>
    <property type="molecule type" value="Genomic_DNA"/>
</dbReference>
<dbReference type="AlphaFoldDB" id="A0A145FSA7"/>
<name>A0A145FSA7_9ENTR</name>
<accession>A0A145FSA7</accession>